<gene>
    <name evidence="2" type="ORF">GFSPODELE1_LOCUS3758</name>
</gene>
<proteinExistence type="predicted"/>
<name>A0ABP1D1L5_9APHY</name>
<dbReference type="Proteomes" id="UP001497453">
    <property type="component" value="Chromosome 2"/>
</dbReference>
<feature type="compositionally biased region" description="Polar residues" evidence="1">
    <location>
        <begin position="309"/>
        <end position="328"/>
    </location>
</feature>
<dbReference type="EMBL" id="OZ037945">
    <property type="protein sequence ID" value="CAL1701795.1"/>
    <property type="molecule type" value="Genomic_DNA"/>
</dbReference>
<dbReference type="InterPro" id="IPR036047">
    <property type="entry name" value="F-box-like_dom_sf"/>
</dbReference>
<accession>A0ABP1D1L5</accession>
<protein>
    <recommendedName>
        <fullName evidence="4">F-box domain-containing protein</fullName>
    </recommendedName>
</protein>
<feature type="region of interest" description="Disordered" evidence="1">
    <location>
        <begin position="186"/>
        <end position="214"/>
    </location>
</feature>
<feature type="region of interest" description="Disordered" evidence="1">
    <location>
        <begin position="309"/>
        <end position="340"/>
    </location>
</feature>
<evidence type="ECO:0008006" key="4">
    <source>
        <dbReference type="Google" id="ProtNLM"/>
    </source>
</evidence>
<feature type="region of interest" description="Disordered" evidence="1">
    <location>
        <begin position="404"/>
        <end position="434"/>
    </location>
</feature>
<evidence type="ECO:0000313" key="3">
    <source>
        <dbReference type="Proteomes" id="UP001497453"/>
    </source>
</evidence>
<evidence type="ECO:0000313" key="2">
    <source>
        <dbReference type="EMBL" id="CAL1701795.1"/>
    </source>
</evidence>
<keyword evidence="3" id="KW-1185">Reference proteome</keyword>
<dbReference type="SUPFAM" id="SSF81383">
    <property type="entry name" value="F-box domain"/>
    <property type="match status" value="1"/>
</dbReference>
<organism evidence="2 3">
    <name type="scientific">Somion occarium</name>
    <dbReference type="NCBI Taxonomy" id="3059160"/>
    <lineage>
        <taxon>Eukaryota</taxon>
        <taxon>Fungi</taxon>
        <taxon>Dikarya</taxon>
        <taxon>Basidiomycota</taxon>
        <taxon>Agaricomycotina</taxon>
        <taxon>Agaricomycetes</taxon>
        <taxon>Polyporales</taxon>
        <taxon>Cerrenaceae</taxon>
        <taxon>Somion</taxon>
    </lineage>
</organism>
<sequence>MVPQHNQPESRLVNLPSELVEHTLVFTASLGFPEAIAAVAQTCRDMRTLIYGASDQHLWRELYLMVFDDARLALDADRQDGGPDQIRGRDADTDFDWGAEFSRRVWAKNYIQRCTKGPCRTPLPPLGSIQNMAADLNALEALLSAVHTAAPFPSTIVVPFLLPENSSQPHADAAISSRAHPIFPPPPSAYLPESRSGGPAASGSNPDTQADGTPYTYSPSLNIRWFDEVLSNGLPLSLSARLSSVNLSGGPLAIWPAEIESSMMRALGRITAFVGFKPIPLSCSGIDQIATLPTYATDMLRLPTTRVASENVNETQSNSGNTAPSESESSTREEGVQTDAIATVPLNMSIAAQKTRARRLARMRVYNMNYLARERHWGPFLLPSSCRSIRSPAASPDLMFTTCVAHEDGHPGQGNGASNSDSDDDLAVPGPPSPSQMHADWAYLGAVRVVVEENLRATIGPDELSGLLWLEGLRRGGVPKGFDEDPLYADKGKGKQRAMHENEIEGWDWAGVDGIWRRCVCWMDYRDLIRERDNLSNGFNDPTLEEATRIVPMRLRPAYYTPATIPKYAHRPTIHLDGETAGPAGTTTLRKIRGSVMMIADGNIRWTLYSSAAEDGPNEWVTEGVQVGSVMGVLGMWTGAEHAKGDPLGPFWAWKVA</sequence>
<reference evidence="3" key="1">
    <citation type="submission" date="2024-04" db="EMBL/GenBank/DDBJ databases">
        <authorList>
            <person name="Shaw F."/>
            <person name="Minotto A."/>
        </authorList>
    </citation>
    <scope>NUCLEOTIDE SEQUENCE [LARGE SCALE GENOMIC DNA]</scope>
</reference>
<evidence type="ECO:0000256" key="1">
    <source>
        <dbReference type="SAM" id="MobiDB-lite"/>
    </source>
</evidence>
<feature type="compositionally biased region" description="Polar residues" evidence="1">
    <location>
        <begin position="202"/>
        <end position="214"/>
    </location>
</feature>